<keyword evidence="2" id="KW-1185">Reference proteome</keyword>
<gene>
    <name evidence="1" type="ORF">EDD18DRAFT_1350612</name>
</gene>
<evidence type="ECO:0000313" key="1">
    <source>
        <dbReference type="EMBL" id="KAK0499189.1"/>
    </source>
</evidence>
<dbReference type="AlphaFoldDB" id="A0AA39QCI1"/>
<protein>
    <submittedName>
        <fullName evidence="1">Uncharacterized protein</fullName>
    </submittedName>
</protein>
<organism evidence="1 2">
    <name type="scientific">Armillaria luteobubalina</name>
    <dbReference type="NCBI Taxonomy" id="153913"/>
    <lineage>
        <taxon>Eukaryota</taxon>
        <taxon>Fungi</taxon>
        <taxon>Dikarya</taxon>
        <taxon>Basidiomycota</taxon>
        <taxon>Agaricomycotina</taxon>
        <taxon>Agaricomycetes</taxon>
        <taxon>Agaricomycetidae</taxon>
        <taxon>Agaricales</taxon>
        <taxon>Marasmiineae</taxon>
        <taxon>Physalacriaceae</taxon>
        <taxon>Armillaria</taxon>
    </lineage>
</organism>
<comment type="caution">
    <text evidence="1">The sequence shown here is derived from an EMBL/GenBank/DDBJ whole genome shotgun (WGS) entry which is preliminary data.</text>
</comment>
<reference evidence="1" key="1">
    <citation type="submission" date="2023-06" db="EMBL/GenBank/DDBJ databases">
        <authorList>
            <consortium name="Lawrence Berkeley National Laboratory"/>
            <person name="Ahrendt S."/>
            <person name="Sahu N."/>
            <person name="Indic B."/>
            <person name="Wong-Bajracharya J."/>
            <person name="Merenyi Z."/>
            <person name="Ke H.-M."/>
            <person name="Monk M."/>
            <person name="Kocsube S."/>
            <person name="Drula E."/>
            <person name="Lipzen A."/>
            <person name="Balint B."/>
            <person name="Henrissat B."/>
            <person name="Andreopoulos B."/>
            <person name="Martin F.M."/>
            <person name="Harder C.B."/>
            <person name="Rigling D."/>
            <person name="Ford K.L."/>
            <person name="Foster G.D."/>
            <person name="Pangilinan J."/>
            <person name="Papanicolaou A."/>
            <person name="Barry K."/>
            <person name="LaButti K."/>
            <person name="Viragh M."/>
            <person name="Koriabine M."/>
            <person name="Yan M."/>
            <person name="Riley R."/>
            <person name="Champramary S."/>
            <person name="Plett K.L."/>
            <person name="Tsai I.J."/>
            <person name="Slot J."/>
            <person name="Sipos G."/>
            <person name="Plett J."/>
            <person name="Nagy L.G."/>
            <person name="Grigoriev I.V."/>
        </authorList>
    </citation>
    <scope>NUCLEOTIDE SEQUENCE</scope>
    <source>
        <strain evidence="1">HWK02</strain>
    </source>
</reference>
<name>A0AA39QCI1_9AGAR</name>
<dbReference type="EMBL" id="JAUEPU010000010">
    <property type="protein sequence ID" value="KAK0499189.1"/>
    <property type="molecule type" value="Genomic_DNA"/>
</dbReference>
<dbReference type="Proteomes" id="UP001175228">
    <property type="component" value="Unassembled WGS sequence"/>
</dbReference>
<accession>A0AA39QCI1</accession>
<evidence type="ECO:0000313" key="2">
    <source>
        <dbReference type="Proteomes" id="UP001175228"/>
    </source>
</evidence>
<sequence>MLTEMELNITMIREHVRIEACLEELMPTLQSSLGHRFTDANELDLVVYDLIDLGAKNNVTALFSVEQRLLGVVSWATTGTVATFKTRAILLHPAPYRVAGTNGTPDSLFVHDLFMNTEIALPMGFVVQLLVS</sequence>
<proteinExistence type="predicted"/>